<protein>
    <recommendedName>
        <fullName evidence="6 19">Adenosylcobinamide-GDP ribazoletransferase</fullName>
        <ecNumber evidence="5 19">2.7.8.26</ecNumber>
    </recommendedName>
    <alternativeName>
        <fullName evidence="16 19">Cobalamin synthase</fullName>
    </alternativeName>
    <alternativeName>
        <fullName evidence="15 19">Cobalamin-5'-phosphate synthase</fullName>
    </alternativeName>
</protein>
<dbReference type="EC" id="2.7.8.26" evidence="5 19"/>
<evidence type="ECO:0000256" key="11">
    <source>
        <dbReference type="ARBA" id="ARBA00022842"/>
    </source>
</evidence>
<comment type="pathway">
    <text evidence="3 19">Cofactor biosynthesis; adenosylcobalamin biosynthesis; adenosylcobalamin from cob(II)yrinate a,c-diamide: step 7/7.</text>
</comment>
<evidence type="ECO:0000256" key="14">
    <source>
        <dbReference type="ARBA" id="ARBA00025228"/>
    </source>
</evidence>
<name>A0A285G8M4_9EURY</name>
<keyword evidence="13 19" id="KW-0472">Membrane</keyword>
<comment type="catalytic activity">
    <reaction evidence="17 19">
        <text>alpha-ribazole + adenosylcob(III)inamide-GDP = adenosylcob(III)alamin + GMP + H(+)</text>
        <dbReference type="Rhea" id="RHEA:16049"/>
        <dbReference type="ChEBI" id="CHEBI:10329"/>
        <dbReference type="ChEBI" id="CHEBI:15378"/>
        <dbReference type="ChEBI" id="CHEBI:18408"/>
        <dbReference type="ChEBI" id="CHEBI:58115"/>
        <dbReference type="ChEBI" id="CHEBI:60487"/>
        <dbReference type="EC" id="2.7.8.26"/>
    </reaction>
</comment>
<feature type="transmembrane region" description="Helical" evidence="19">
    <location>
        <begin position="109"/>
        <end position="128"/>
    </location>
</feature>
<evidence type="ECO:0000256" key="13">
    <source>
        <dbReference type="ARBA" id="ARBA00023136"/>
    </source>
</evidence>
<dbReference type="EMBL" id="RJJF01000021">
    <property type="protein sequence ID" value="RNI07172.1"/>
    <property type="molecule type" value="Genomic_DNA"/>
</dbReference>
<dbReference type="GO" id="GO:0005886">
    <property type="term" value="C:plasma membrane"/>
    <property type="evidence" value="ECO:0007669"/>
    <property type="project" value="UniProtKB-SubCell"/>
</dbReference>
<evidence type="ECO:0000256" key="15">
    <source>
        <dbReference type="ARBA" id="ARBA00032605"/>
    </source>
</evidence>
<organism evidence="22 24">
    <name type="scientific">Methanohalophilus euhalobius</name>
    <dbReference type="NCBI Taxonomy" id="51203"/>
    <lineage>
        <taxon>Archaea</taxon>
        <taxon>Methanobacteriati</taxon>
        <taxon>Methanobacteriota</taxon>
        <taxon>Stenosarchaea group</taxon>
        <taxon>Methanomicrobia</taxon>
        <taxon>Methanosarcinales</taxon>
        <taxon>Methanosarcinaceae</taxon>
        <taxon>Methanohalophilus</taxon>
    </lineage>
</organism>
<reference evidence="22" key="2">
    <citation type="submission" date="2017-09" db="EMBL/GenBank/DDBJ databases">
        <authorList>
            <person name="Ehlers B."/>
            <person name="Leendertz F.H."/>
        </authorList>
    </citation>
    <scope>NUCLEOTIDE SEQUENCE [LARGE SCALE GENOMIC DNA]</scope>
    <source>
        <strain evidence="22">WG-1MB</strain>
    </source>
</reference>
<keyword evidence="12 19" id="KW-1133">Transmembrane helix</keyword>
<dbReference type="OrthoDB" id="11748at2157"/>
<dbReference type="NCBIfam" id="TIGR00317">
    <property type="entry name" value="cobS"/>
    <property type="match status" value="1"/>
</dbReference>
<evidence type="ECO:0000313" key="26">
    <source>
        <dbReference type="Proteomes" id="UP000273978"/>
    </source>
</evidence>
<evidence type="ECO:0000313" key="24">
    <source>
        <dbReference type="Proteomes" id="UP000217726"/>
    </source>
</evidence>
<dbReference type="Pfam" id="PF02654">
    <property type="entry name" value="CobS"/>
    <property type="match status" value="1"/>
</dbReference>
<comment type="similarity">
    <text evidence="4 19">Belongs to the CobS family.</text>
</comment>
<keyword evidence="11 19" id="KW-0460">Magnesium</keyword>
<evidence type="ECO:0000256" key="6">
    <source>
        <dbReference type="ARBA" id="ARBA00015850"/>
    </source>
</evidence>
<evidence type="ECO:0000313" key="27">
    <source>
        <dbReference type="Proteomes" id="UP000295404"/>
    </source>
</evidence>
<evidence type="ECO:0000256" key="1">
    <source>
        <dbReference type="ARBA" id="ARBA00001946"/>
    </source>
</evidence>
<evidence type="ECO:0000256" key="8">
    <source>
        <dbReference type="ARBA" id="ARBA00022573"/>
    </source>
</evidence>
<dbReference type="Proteomes" id="UP000273978">
    <property type="component" value="Unassembled WGS sequence"/>
</dbReference>
<evidence type="ECO:0000256" key="16">
    <source>
        <dbReference type="ARBA" id="ARBA00032853"/>
    </source>
</evidence>
<dbReference type="GO" id="GO:0009236">
    <property type="term" value="P:cobalamin biosynthetic process"/>
    <property type="evidence" value="ECO:0007669"/>
    <property type="project" value="UniProtKB-UniRule"/>
</dbReference>
<accession>A0A285G8M4</accession>
<feature type="transmembrane region" description="Helical" evidence="19">
    <location>
        <begin position="6"/>
        <end position="27"/>
    </location>
</feature>
<keyword evidence="10 19" id="KW-0812">Transmembrane</keyword>
<dbReference type="Proteomes" id="UP000251060">
    <property type="component" value="Unassembled WGS sequence"/>
</dbReference>
<dbReference type="HAMAP" id="MF_00719">
    <property type="entry name" value="CobS"/>
    <property type="match status" value="1"/>
</dbReference>
<evidence type="ECO:0000256" key="4">
    <source>
        <dbReference type="ARBA" id="ARBA00010561"/>
    </source>
</evidence>
<dbReference type="UniPathway" id="UPA00148">
    <property type="reaction ID" value="UER00238"/>
</dbReference>
<evidence type="ECO:0000313" key="21">
    <source>
        <dbReference type="EMBL" id="RNI07172.1"/>
    </source>
</evidence>
<evidence type="ECO:0000256" key="3">
    <source>
        <dbReference type="ARBA" id="ARBA00004663"/>
    </source>
</evidence>
<gene>
    <name evidence="19 21" type="primary">cobS</name>
    <name evidence="20" type="ORF">B0H22_10864</name>
    <name evidence="23" type="ORF">C7960_1012</name>
    <name evidence="21" type="ORF">EDD83_09610</name>
    <name evidence="22" type="ORF">SAMN06295989_11026</name>
</gene>
<dbReference type="Proteomes" id="UP000217726">
    <property type="component" value="Unassembled WGS sequence"/>
</dbReference>
<dbReference type="EMBL" id="PVBU01000008">
    <property type="protein sequence ID" value="PQV42196.1"/>
    <property type="molecule type" value="Genomic_DNA"/>
</dbReference>
<dbReference type="GO" id="GO:0008818">
    <property type="term" value="F:cobalamin 5'-phosphate synthase activity"/>
    <property type="evidence" value="ECO:0007669"/>
    <property type="project" value="UniProtKB-UniRule"/>
</dbReference>
<feature type="transmembrane region" description="Helical" evidence="19">
    <location>
        <begin position="57"/>
        <end position="75"/>
    </location>
</feature>
<feature type="transmembrane region" description="Helical" evidence="19">
    <location>
        <begin position="192"/>
        <end position="223"/>
    </location>
</feature>
<keyword evidence="7 19" id="KW-1003">Cell membrane</keyword>
<dbReference type="InterPro" id="IPR003805">
    <property type="entry name" value="CobS"/>
</dbReference>
<sequence>MSGFLLAARTGFGFLSTIPVGITMEGLDELVKRSYLFVFTGIILGLLIGMFTGIVEYVFPANISAALVIVFIYYLTGLNHLDGLSDFGDGCTAHGSLEKKISALKDMSLGIGGVAYCVIGLILLYASISSLQQQIYMTGAISSLPQWTLLPLSLFVSEIGAKQGMLTIAAFGKSIHEGLGSMMIDKTDVGKYLAGLIMGGIVSVLGLGLIGLIGFVAAIFGAFGVLNVSNRHFGGVNGDCIGTANEIARLTSLIAITMALFAINTGYGGLSWMLL</sequence>
<comment type="catalytic activity">
    <reaction evidence="18 19">
        <text>alpha-ribazole 5'-phosphate + adenosylcob(III)inamide-GDP = adenosylcob(III)alamin 5'-phosphate + GMP + H(+)</text>
        <dbReference type="Rhea" id="RHEA:23560"/>
        <dbReference type="ChEBI" id="CHEBI:15378"/>
        <dbReference type="ChEBI" id="CHEBI:57918"/>
        <dbReference type="ChEBI" id="CHEBI:58115"/>
        <dbReference type="ChEBI" id="CHEBI:60487"/>
        <dbReference type="ChEBI" id="CHEBI:60493"/>
        <dbReference type="EC" id="2.7.8.26"/>
    </reaction>
</comment>
<keyword evidence="8 19" id="KW-0169">Cobalamin biosynthesis</keyword>
<evidence type="ECO:0000256" key="19">
    <source>
        <dbReference type="HAMAP-Rule" id="MF_00719"/>
    </source>
</evidence>
<dbReference type="AlphaFoldDB" id="A0A285G8M4"/>
<evidence type="ECO:0000313" key="23">
    <source>
        <dbReference type="EMBL" id="TCL11819.1"/>
    </source>
</evidence>
<evidence type="ECO:0000256" key="10">
    <source>
        <dbReference type="ARBA" id="ARBA00022692"/>
    </source>
</evidence>
<reference evidence="21 26" key="3">
    <citation type="submission" date="2018-10" db="EMBL/GenBank/DDBJ databases">
        <title>Cultivation of a novel Methanohalophilus strain from Kebrit Deep of the Red Sea and a genomic comparison of members of the genus Methanohalophilus.</title>
        <authorList>
            <person name="Guan Y."/>
            <person name="Ngugi D.K."/>
            <person name="Stingl U."/>
        </authorList>
    </citation>
    <scope>NUCLEOTIDE SEQUENCE [LARGE SCALE GENOMIC DNA]</scope>
    <source>
        <strain evidence="21 26">DSM 10369</strain>
    </source>
</reference>
<keyword evidence="24" id="KW-1185">Reference proteome</keyword>
<evidence type="ECO:0000313" key="25">
    <source>
        <dbReference type="Proteomes" id="UP000251060"/>
    </source>
</evidence>
<evidence type="ECO:0000256" key="17">
    <source>
        <dbReference type="ARBA" id="ARBA00048623"/>
    </source>
</evidence>
<evidence type="ECO:0000313" key="22">
    <source>
        <dbReference type="EMBL" id="SNY19909.1"/>
    </source>
</evidence>
<reference evidence="23 27" key="4">
    <citation type="submission" date="2019-03" db="EMBL/GenBank/DDBJ databases">
        <title>Subsurface microbial communities from deep shales in Ohio and West Virginia, USA.</title>
        <authorList>
            <person name="Wrighton K."/>
        </authorList>
    </citation>
    <scope>NUCLEOTIDE SEQUENCE [LARGE SCALE GENOMIC DNA]</scope>
    <source>
        <strain evidence="20 25">DSM 10369</strain>
        <strain evidence="23 27">WG1_MB</strain>
    </source>
</reference>
<comment type="cofactor">
    <cofactor evidence="1 19">
        <name>Mg(2+)</name>
        <dbReference type="ChEBI" id="CHEBI:18420"/>
    </cofactor>
</comment>
<dbReference type="Proteomes" id="UP000295404">
    <property type="component" value="Unassembled WGS sequence"/>
</dbReference>
<reference evidence="24" key="1">
    <citation type="submission" date="2017-09" db="EMBL/GenBank/DDBJ databases">
        <authorList>
            <person name="Varghese N."/>
            <person name="Submissions S."/>
        </authorList>
    </citation>
    <scope>NUCLEOTIDE SEQUENCE [LARGE SCALE GENOMIC DNA]</scope>
    <source>
        <strain evidence="24">WG-1MB</strain>
    </source>
</reference>
<feature type="transmembrane region" description="Helical" evidence="19">
    <location>
        <begin position="34"/>
        <end position="51"/>
    </location>
</feature>
<evidence type="ECO:0000256" key="12">
    <source>
        <dbReference type="ARBA" id="ARBA00022989"/>
    </source>
</evidence>
<dbReference type="PANTHER" id="PTHR34148:SF1">
    <property type="entry name" value="ADENOSYLCOBINAMIDE-GDP RIBAZOLETRANSFERASE"/>
    <property type="match status" value="1"/>
</dbReference>
<dbReference type="RefSeq" id="WP_096712752.1">
    <property type="nucleotide sequence ID" value="NZ_OBDR01000010.1"/>
</dbReference>
<dbReference type="PANTHER" id="PTHR34148">
    <property type="entry name" value="ADENOSYLCOBINAMIDE-GDP RIBAZOLETRANSFERASE"/>
    <property type="match status" value="1"/>
</dbReference>
<evidence type="ECO:0000256" key="18">
    <source>
        <dbReference type="ARBA" id="ARBA00049504"/>
    </source>
</evidence>
<feature type="transmembrane region" description="Helical" evidence="19">
    <location>
        <begin position="253"/>
        <end position="274"/>
    </location>
</feature>
<keyword evidence="9 19" id="KW-0808">Transferase</keyword>
<evidence type="ECO:0000256" key="5">
    <source>
        <dbReference type="ARBA" id="ARBA00013200"/>
    </source>
</evidence>
<dbReference type="EMBL" id="SMMS01000001">
    <property type="protein sequence ID" value="TCL11819.1"/>
    <property type="molecule type" value="Genomic_DNA"/>
</dbReference>
<evidence type="ECO:0000256" key="9">
    <source>
        <dbReference type="ARBA" id="ARBA00022679"/>
    </source>
</evidence>
<dbReference type="GO" id="GO:0051073">
    <property type="term" value="F:adenosylcobinamide-GDP ribazoletransferase activity"/>
    <property type="evidence" value="ECO:0007669"/>
    <property type="project" value="UniProtKB-UniRule"/>
</dbReference>
<comment type="function">
    <text evidence="14 19">Joins adenosylcobinamide-GDP and alpha-ribazole to generate adenosylcobalamin (Ado-cobalamin). Also synthesizes adenosylcobalamin 5'-phosphate from adenosylcobinamide-GDP and alpha-ribazole 5'-phosphate.</text>
</comment>
<evidence type="ECO:0000256" key="2">
    <source>
        <dbReference type="ARBA" id="ARBA00004651"/>
    </source>
</evidence>
<evidence type="ECO:0000256" key="7">
    <source>
        <dbReference type="ARBA" id="ARBA00022475"/>
    </source>
</evidence>
<dbReference type="EMBL" id="OBDR01000010">
    <property type="protein sequence ID" value="SNY19909.1"/>
    <property type="molecule type" value="Genomic_DNA"/>
</dbReference>
<proteinExistence type="inferred from homology"/>
<comment type="subcellular location">
    <subcellularLocation>
        <location evidence="2 19">Cell membrane</location>
        <topology evidence="2 19">Multi-pass membrane protein</topology>
    </subcellularLocation>
</comment>
<evidence type="ECO:0000313" key="20">
    <source>
        <dbReference type="EMBL" id="PQV42196.1"/>
    </source>
</evidence>